<feature type="transmembrane region" description="Helical" evidence="2">
    <location>
        <begin position="172"/>
        <end position="189"/>
    </location>
</feature>
<dbReference type="Proteomes" id="UP000039865">
    <property type="component" value="Unassembled WGS sequence"/>
</dbReference>
<feature type="transmembrane region" description="Helical" evidence="2">
    <location>
        <begin position="195"/>
        <end position="217"/>
    </location>
</feature>
<keyword evidence="2" id="KW-0812">Transmembrane</keyword>
<feature type="transmembrane region" description="Helical" evidence="2">
    <location>
        <begin position="1699"/>
        <end position="1721"/>
    </location>
</feature>
<evidence type="ECO:0000256" key="1">
    <source>
        <dbReference type="SAM" id="MobiDB-lite"/>
    </source>
</evidence>
<feature type="region of interest" description="Disordered" evidence="1">
    <location>
        <begin position="1376"/>
        <end position="1412"/>
    </location>
</feature>
<keyword evidence="4" id="KW-1185">Reference proteome</keyword>
<feature type="transmembrane region" description="Helical" evidence="2">
    <location>
        <begin position="224"/>
        <end position="245"/>
    </location>
</feature>
<organism evidence="3 4">
    <name type="scientific">Stylonychia lemnae</name>
    <name type="common">Ciliate</name>
    <dbReference type="NCBI Taxonomy" id="5949"/>
    <lineage>
        <taxon>Eukaryota</taxon>
        <taxon>Sar</taxon>
        <taxon>Alveolata</taxon>
        <taxon>Ciliophora</taxon>
        <taxon>Intramacronucleata</taxon>
        <taxon>Spirotrichea</taxon>
        <taxon>Stichotrichia</taxon>
        <taxon>Sporadotrichida</taxon>
        <taxon>Oxytrichidae</taxon>
        <taxon>Stylonychinae</taxon>
        <taxon>Stylonychia</taxon>
    </lineage>
</organism>
<feature type="compositionally biased region" description="Basic and acidic residues" evidence="1">
    <location>
        <begin position="1377"/>
        <end position="1389"/>
    </location>
</feature>
<evidence type="ECO:0000313" key="4">
    <source>
        <dbReference type="Proteomes" id="UP000039865"/>
    </source>
</evidence>
<feature type="compositionally biased region" description="Polar residues" evidence="1">
    <location>
        <begin position="1390"/>
        <end position="1401"/>
    </location>
</feature>
<feature type="compositionally biased region" description="Low complexity" evidence="1">
    <location>
        <begin position="971"/>
        <end position="980"/>
    </location>
</feature>
<dbReference type="PANTHER" id="PTHR31600">
    <property type="entry name" value="TINY MACROCYSTS PROTEIN B-RELATED"/>
    <property type="match status" value="1"/>
</dbReference>
<feature type="transmembrane region" description="Helical" evidence="2">
    <location>
        <begin position="128"/>
        <end position="147"/>
    </location>
</feature>
<feature type="transmembrane region" description="Helical" evidence="2">
    <location>
        <begin position="91"/>
        <end position="108"/>
    </location>
</feature>
<feature type="transmembrane region" description="Helical" evidence="2">
    <location>
        <begin position="50"/>
        <end position="71"/>
    </location>
</feature>
<feature type="region of interest" description="Disordered" evidence="1">
    <location>
        <begin position="959"/>
        <end position="980"/>
    </location>
</feature>
<dbReference type="InterPro" id="IPR052994">
    <property type="entry name" value="Tiny_macrocysts_regulators"/>
</dbReference>
<proteinExistence type="predicted"/>
<feature type="transmembrane region" description="Helical" evidence="2">
    <location>
        <begin position="1005"/>
        <end position="1027"/>
    </location>
</feature>
<accession>A0A078B5S7</accession>
<feature type="compositionally biased region" description="Acidic residues" evidence="1">
    <location>
        <begin position="959"/>
        <end position="969"/>
    </location>
</feature>
<keyword evidence="2" id="KW-1133">Transmembrane helix</keyword>
<dbReference type="EMBL" id="CCKQ01016984">
    <property type="protein sequence ID" value="CDW88868.1"/>
    <property type="molecule type" value="Genomic_DNA"/>
</dbReference>
<name>A0A078B5S7_STYLE</name>
<feature type="transmembrane region" description="Helical" evidence="2">
    <location>
        <begin position="1226"/>
        <end position="1247"/>
    </location>
</feature>
<feature type="region of interest" description="Disordered" evidence="1">
    <location>
        <begin position="1290"/>
        <end position="1317"/>
    </location>
</feature>
<reference evidence="3 4" key="1">
    <citation type="submission" date="2014-06" db="EMBL/GenBank/DDBJ databases">
        <authorList>
            <person name="Swart Estienne"/>
        </authorList>
    </citation>
    <scope>NUCLEOTIDE SEQUENCE [LARGE SCALE GENOMIC DNA]</scope>
    <source>
        <strain evidence="3 4">130c</strain>
    </source>
</reference>
<feature type="transmembrane region" description="Helical" evidence="2">
    <location>
        <begin position="1474"/>
        <end position="1495"/>
    </location>
</feature>
<dbReference type="PANTHER" id="PTHR31600:SF2">
    <property type="entry name" value="GAMETE ENRICHED GENE 10 PROTEIN-RELATED"/>
    <property type="match status" value="1"/>
</dbReference>
<gene>
    <name evidence="3" type="primary">Contig17737.g18858</name>
    <name evidence="3" type="ORF">STYLEM_17993</name>
</gene>
<dbReference type="OrthoDB" id="299010at2759"/>
<dbReference type="SUPFAM" id="SSF55785">
    <property type="entry name" value="PYP-like sensor domain (PAS domain)"/>
    <property type="match status" value="1"/>
</dbReference>
<dbReference type="InParanoid" id="A0A078B5S7"/>
<keyword evidence="2" id="KW-0472">Membrane</keyword>
<dbReference type="InterPro" id="IPR035965">
    <property type="entry name" value="PAS-like_dom_sf"/>
</dbReference>
<protein>
    <submittedName>
        <fullName evidence="3">Pas domain s-box family protein</fullName>
    </submittedName>
</protein>
<sequence length="1757" mass="204714">MQQHMIGSMQDASEMRGISESHDHIIFSLNFIKDVDGFAMDISKNKLMESAIIIAIFQTVLILLLFALLIVQLKRSINYLSDLPKGTWYKLTGVILVVYSKIFYIPLLDIMLNNAIVSQRNTNDSQNIAFLVLSVYSIFAYAGLMFYSKRLLKLNMRSGDQLASWSEPTSKIIYMEFLMRVIVPIILAFDPDALFIQYEIIVILILSATYLIFLVMFSSTFDNILRYIQLGFQVVLVFILEIGVIKYLITNNDKKEGIILLIFLFFNIYSVLELKKWRETKLLLAFKHGQVTKPAELEQAFMILIDLVDKCLLEINRSNHKYSYYQPKLYKMIENHIVKCNDSKCLCINYEIFIEMFQINYQQGQSQTLLSHQKFQKIYDIMFKSAKSSSIFTSVSRMLDNQNGFRDYDQNLEQDTVLRAMNSEENDEIIEENSADISEIHQEEDEDSDDKTFAIDAQESQRFFIVHFIKIFLDELHNKHPDSPIIQNAFNYYYLFLIKKPQLAIFQLRNNLAFHKSSSWIDTISHSLDEMYILHHYELFQQQSLDYQTSKIDAEQFIYINNLYSKFHQDIEDLSMNAVQFWKGFTFDELDPFSQIKIGEKISKDIKLLYDKFSKIENTLTQKDPKLYLWFALVQQKIMNDTDGYQIFIGKMREINQMKKLLNLDMRIKGYDQESGFVLVDGKTQTQGQIIMMNKILRRWIKRDEDEIKFLNISVIMPSLIEGHHNTFMDEYNKSGESRILNKKILHFIKDKNQNLFPVEVMVKFHYSQHFDYCYVGLVEPIHTMRPFRDDRIHKIDQLVFLSIDWQNGQIKETSENFSKLLKLQGISQSNNIGGYQFQEKVITLDDIFENFNFKEIKNIKRKQKVQKNFHEGIYKLDMFEFNDEFDNRKFFSTMQRSIFGKVGIYFESYSKDLLKLGFVVLTVESQFLDMNTSKANSTLMENSHNIYQSDVLMNRDIDEDPGLNDEDNQSSAGSSQSSSSRITSFDVKSFHSFYQQTTPRILKIVLQMILLLFIASVTISTINLGLNIKNQIQTSFEIRTVKAAYDRINYTINNRLILRVLLNIANGYEPNSSSILKDRFNEFKIMQDKRIANLKETQFFLDNSGFPFNDDFLKLINSKVIMLQYLTEINTNYVENVTMKVAQSLFASRLQQINNFTLQQFRGNLRVQSLTPNETAAYRPSIDEQTIFFAVINGNSVIRQYNWVFLSNYISETKGNSDTRLQQSMILTIISVFTIFIVALVISPIISKTEERKYYALRFFLKIPRDKIQLYIAKCENCLRLEEESNSKVRRESIRKPSNGGMEDNNDIGDNQDHHGSAVHENSLYYEGVSQIINYPDQQEQDSVAYLNSSYRHGDFSSQRPMRGLSDSSRFVLQVREQRAESRGKQSSKDQQSVNNQSLANGVIGRAGDNSTTTMMKRSEADSVTVSQMNLNDVSRPTQADLNARMNVQSEQQSIESKDNIVKKIALKMKLKTFFAIVALTLTCSIYFIATFMMSRTNYMNASASIDDLSIIFDKDGCFDILINFLRENQIRNESLKLAEYPGQEASLYYLKRCQKQEANYRDLRRTIPVYLEKVSSYFEDIESNKLCTIIKQLGQNEYGELVNAFCSQVLNGMLNNGISTTYSYLYNKAQKLQIEFETAQKSKKATQDFLKKLINDTETNEIIDAKTFILSYAMTELKKISVESTLDYFQNLRDQLVIVYVIFIFLIFAAIIVFFLFALQKLRDSMWNTNLMLKIIPQDAMDRNDNEKIKSFFVS</sequence>
<feature type="transmembrane region" description="Helical" evidence="2">
    <location>
        <begin position="257"/>
        <end position="274"/>
    </location>
</feature>
<evidence type="ECO:0000256" key="2">
    <source>
        <dbReference type="SAM" id="Phobius"/>
    </source>
</evidence>
<evidence type="ECO:0000313" key="3">
    <source>
        <dbReference type="EMBL" id="CDW88868.1"/>
    </source>
</evidence>